<feature type="domain" description="Major tropism determinant N-terminal" evidence="1">
    <location>
        <begin position="5"/>
        <end position="41"/>
    </location>
</feature>
<sequence>MTKQVQFRKGTTAEHFNFTGALAEITVDTDKNTAVVHDGSTPGGFELARARWTFVSGNYTLATNQKYTVDSQNSPSGFDLVMPTPRAVGDWVWIEDFANFFSIHPINVTSQYSFENGHLVRESSPFIMDVSGASVTFIWNGSLWKVFNNRAS</sequence>
<dbReference type="Pfam" id="PF18454">
    <property type="entry name" value="Mtd_N"/>
    <property type="match status" value="1"/>
</dbReference>
<dbReference type="EMBL" id="GU071098">
    <property type="protein sequence ID" value="ADO98177.1"/>
    <property type="molecule type" value="Genomic_DNA"/>
</dbReference>
<evidence type="ECO:0000259" key="1">
    <source>
        <dbReference type="Pfam" id="PF18454"/>
    </source>
</evidence>
<reference evidence="2 3" key="1">
    <citation type="journal article" date="2010" name="Environ. Microbiol.">
        <title>Genomic analysis of oceanic cyanobacterial myoviruses compared with T4-like myoviruses from diverse hosts and environments.</title>
        <authorList>
            <person name="Sullivan M.B."/>
            <person name="Huang K.H."/>
            <person name="Ignacio-Espinoza J.C."/>
            <person name="Berlin A.M."/>
            <person name="Kelly L."/>
            <person name="Weigele P.R."/>
            <person name="DeFrancesco A.S."/>
            <person name="Kern S.E."/>
            <person name="Thompson L.R."/>
            <person name="Young S."/>
            <person name="Yandava C."/>
            <person name="Fu R."/>
            <person name="Krastins B."/>
            <person name="Chase M."/>
            <person name="Sarracino D."/>
            <person name="Osburne M.S."/>
            <person name="Henn M.R."/>
            <person name="Chisholm S.W."/>
        </authorList>
    </citation>
    <scope>NUCLEOTIDE SEQUENCE [LARGE SCALE GENOMIC DNA]</scope>
    <source>
        <strain evidence="2">8109-3</strain>
    </source>
</reference>
<dbReference type="RefSeq" id="YP_004324164.1">
    <property type="nucleotide sequence ID" value="NC_015287.1"/>
</dbReference>
<accession>E3SL29</accession>
<gene>
    <name evidence="2" type="ORF">SSSM7_111</name>
</gene>
<evidence type="ECO:0000313" key="2">
    <source>
        <dbReference type="EMBL" id="ADO98177.1"/>
    </source>
</evidence>
<dbReference type="GeneID" id="10328680"/>
<protein>
    <submittedName>
        <fullName evidence="2">Phage tail protein</fullName>
    </submittedName>
</protein>
<organism evidence="2 3">
    <name type="scientific">Synechococcus phage S-SSM7</name>
    <dbReference type="NCBI Taxonomy" id="445686"/>
    <lineage>
        <taxon>Viruses</taxon>
        <taxon>Duplodnaviria</taxon>
        <taxon>Heunggongvirae</taxon>
        <taxon>Uroviricota</taxon>
        <taxon>Caudoviricetes</taxon>
        <taxon>Pantevenvirales</taxon>
        <taxon>Kyanoviridae</taxon>
        <taxon>Lipsvirus</taxon>
        <taxon>Lipsvirus ssm7</taxon>
    </lineage>
</organism>
<dbReference type="Proteomes" id="UP000006527">
    <property type="component" value="Segment"/>
</dbReference>
<evidence type="ECO:0000313" key="3">
    <source>
        <dbReference type="Proteomes" id="UP000006527"/>
    </source>
</evidence>
<name>E3SL29_9CAUD</name>
<dbReference type="OrthoDB" id="24322at10239"/>
<proteinExistence type="predicted"/>
<keyword evidence="3" id="KW-1185">Reference proteome</keyword>
<dbReference type="Gene3D" id="2.10.10.30">
    <property type="match status" value="1"/>
</dbReference>
<dbReference type="InterPro" id="IPR041352">
    <property type="entry name" value="Mtd_N"/>
</dbReference>
<dbReference type="KEGG" id="vg:10328680"/>